<dbReference type="OrthoDB" id="9782576at2"/>
<organism evidence="2 3">
    <name type="scientific">Fictibacillus arsenicus</name>
    <dbReference type="NCBI Taxonomy" id="255247"/>
    <lineage>
        <taxon>Bacteria</taxon>
        <taxon>Bacillati</taxon>
        <taxon>Bacillota</taxon>
        <taxon>Bacilli</taxon>
        <taxon>Bacillales</taxon>
        <taxon>Fictibacillaceae</taxon>
        <taxon>Fictibacillus</taxon>
    </lineage>
</organism>
<gene>
    <name evidence="2" type="ORF">UN64_05815</name>
</gene>
<dbReference type="Pfam" id="PF08349">
    <property type="entry name" value="DUF1722"/>
    <property type="match status" value="1"/>
</dbReference>
<name>A0A1V3GCV5_9BACL</name>
<dbReference type="RefSeq" id="WP_077360585.1">
    <property type="nucleotide sequence ID" value="NZ_MQMF01000001.1"/>
</dbReference>
<feature type="domain" description="DUF1722" evidence="1">
    <location>
        <begin position="13"/>
        <end position="128"/>
    </location>
</feature>
<evidence type="ECO:0000313" key="2">
    <source>
        <dbReference type="EMBL" id="OOE14703.1"/>
    </source>
</evidence>
<dbReference type="AlphaFoldDB" id="A0A1V3GCV5"/>
<dbReference type="EMBL" id="MQMF01000001">
    <property type="protein sequence ID" value="OOE14703.1"/>
    <property type="molecule type" value="Genomic_DNA"/>
</dbReference>
<dbReference type="Proteomes" id="UP000188597">
    <property type="component" value="Unassembled WGS sequence"/>
</dbReference>
<protein>
    <recommendedName>
        <fullName evidence="1">DUF1722 domain-containing protein</fullName>
    </recommendedName>
</protein>
<reference evidence="2 3" key="1">
    <citation type="submission" date="2016-11" db="EMBL/GenBank/DDBJ databases">
        <authorList>
            <person name="Jaros S."/>
            <person name="Januszkiewicz K."/>
            <person name="Wedrychowicz H."/>
        </authorList>
    </citation>
    <scope>NUCLEOTIDE SEQUENCE [LARGE SCALE GENOMIC DNA]</scope>
    <source>
        <strain evidence="2 3">Con a/3</strain>
    </source>
</reference>
<sequence>MKKETELLWASEKYSVMAKGYNLYKDIQGKMREAQFTEEYVEIQKLIFDYKQKPYDKKALINTLEHVWGYFKKVAETDDKKHFFSLLDELKDSENGVFEETPYEIQLYLQYLLQKYPSDYLKQSTFIKK</sequence>
<comment type="caution">
    <text evidence="2">The sequence shown here is derived from an EMBL/GenBank/DDBJ whole genome shotgun (WGS) entry which is preliminary data.</text>
</comment>
<evidence type="ECO:0000313" key="3">
    <source>
        <dbReference type="Proteomes" id="UP000188597"/>
    </source>
</evidence>
<proteinExistence type="predicted"/>
<accession>A0A1V3GCV5</accession>
<dbReference type="InterPro" id="IPR013560">
    <property type="entry name" value="DUF1722"/>
</dbReference>
<evidence type="ECO:0000259" key="1">
    <source>
        <dbReference type="Pfam" id="PF08349"/>
    </source>
</evidence>